<evidence type="ECO:0000313" key="2">
    <source>
        <dbReference type="EMBL" id="RDU67295.1"/>
    </source>
</evidence>
<dbReference type="Proteomes" id="UP000256514">
    <property type="component" value="Unassembled WGS sequence"/>
</dbReference>
<dbReference type="GO" id="GO:0016740">
    <property type="term" value="F:transferase activity"/>
    <property type="evidence" value="ECO:0007669"/>
    <property type="project" value="UniProtKB-KW"/>
</dbReference>
<organism evidence="2 3">
    <name type="scientific">Helicobacter equorum</name>
    <dbReference type="NCBI Taxonomy" id="361872"/>
    <lineage>
        <taxon>Bacteria</taxon>
        <taxon>Pseudomonadati</taxon>
        <taxon>Campylobacterota</taxon>
        <taxon>Epsilonproteobacteria</taxon>
        <taxon>Campylobacterales</taxon>
        <taxon>Helicobacteraceae</taxon>
        <taxon>Helicobacter</taxon>
    </lineage>
</organism>
<reference evidence="2 3" key="1">
    <citation type="submission" date="2018-04" db="EMBL/GenBank/DDBJ databases">
        <title>Novel Campyloabacter and Helicobacter Species and Strains.</title>
        <authorList>
            <person name="Mannion A.J."/>
            <person name="Shen Z."/>
            <person name="Fox J.G."/>
        </authorList>
    </citation>
    <scope>NUCLEOTIDE SEQUENCE [LARGE SCALE GENOMIC DNA]</scope>
    <source>
        <strain evidence="2 3">MIT 12-6600</strain>
    </source>
</reference>
<keyword evidence="3" id="KW-1185">Reference proteome</keyword>
<evidence type="ECO:0000259" key="1">
    <source>
        <dbReference type="Pfam" id="PF01755"/>
    </source>
</evidence>
<dbReference type="RefSeq" id="WP_115571013.1">
    <property type="nucleotide sequence ID" value="NZ_NXLT01000003.1"/>
</dbReference>
<comment type="caution">
    <text evidence="2">The sequence shown here is derived from an EMBL/GenBank/DDBJ whole genome shotgun (WGS) entry which is preliminary data.</text>
</comment>
<name>A0A3D8IQW6_9HELI</name>
<sequence>MVKVFIINLKRSKDRYNAMHSRIATLLDTYPFLREVLEFEFFEAIDAKAKEHKRFEKHYNHHLCVLLRGKVLSEGELACFASHYTLWQKCAQEDKPCIILEDDVCFSEHFAQGVLEIVQSNYEYVRLMALHTLKSYKPTSMPHIISTTQICSGTQGYYLTPSGARKFLAYARKWIFPVDDYMDMFYIHKVWILVSMPYLLAEDQTSTDISDRAEIKAKGLTKITREISRFGLQVYKFLFCLTHFKKF</sequence>
<feature type="domain" description="Glycosyl transferase family 25" evidence="1">
    <location>
        <begin position="1"/>
        <end position="182"/>
    </location>
</feature>
<gene>
    <name evidence="2" type="ORF">CQA54_04800</name>
</gene>
<accession>A0A3D8IQW6</accession>
<dbReference type="CDD" id="cd06532">
    <property type="entry name" value="Glyco_transf_25"/>
    <property type="match status" value="1"/>
</dbReference>
<protein>
    <submittedName>
        <fullName evidence="2">Lipooligosaccharide biosynthesis glycosyltransferase</fullName>
    </submittedName>
</protein>
<dbReference type="AlphaFoldDB" id="A0A3D8IQW6"/>
<evidence type="ECO:0000313" key="3">
    <source>
        <dbReference type="Proteomes" id="UP000256514"/>
    </source>
</evidence>
<dbReference type="EMBL" id="NXLT01000003">
    <property type="protein sequence ID" value="RDU67295.1"/>
    <property type="molecule type" value="Genomic_DNA"/>
</dbReference>
<dbReference type="InterPro" id="IPR002654">
    <property type="entry name" value="Glyco_trans_25"/>
</dbReference>
<dbReference type="OrthoDB" id="1100027at2"/>
<proteinExistence type="predicted"/>
<dbReference type="Pfam" id="PF01755">
    <property type="entry name" value="Glyco_transf_25"/>
    <property type="match status" value="1"/>
</dbReference>
<keyword evidence="2" id="KW-0808">Transferase</keyword>